<dbReference type="RefSeq" id="WP_087886244.1">
    <property type="nucleotide sequence ID" value="NZ_CP021748.1"/>
</dbReference>
<evidence type="ECO:0008006" key="3">
    <source>
        <dbReference type="Google" id="ProtNLM"/>
    </source>
</evidence>
<name>A0A1Z1WL70_9ACTN</name>
<protein>
    <recommendedName>
        <fullName evidence="3">LigA protein</fullName>
    </recommendedName>
</protein>
<dbReference type="eggNOG" id="ENOG5033PTE">
    <property type="taxonomic scope" value="Bacteria"/>
</dbReference>
<dbReference type="OrthoDB" id="4332701at2"/>
<sequence length="724" mass="77454">MATTWRPGVRGTDGALPPLPVLPQFPGMRGYRQLRGSIRGLGFRHAADLLREPGRLRAAGGVFGTLPRAETDDGFRVLDGLWFPGRGGLWQRVDVPFVRRAREAWQTSADPRALTAAAVADVLETLARDHPMGLRHIVLWELCCLLKDGDDGKGGTLGGGAYAATTADDAATLGVHRSEARLLAAAVDDAFPADGTERRAAEEFNDVWPSVRLRRAEHLADLLPAAPDDHALAALLGALRTRSAKVRFLAYAARRAQEGGDPRAAATTWLGALRQATDAPELRAGLLRAATALADAPSAAEQTAVQEWTNDRGLGLSWRTPHVPGTRPATPVTYAVLRFADEAPETTTEITRIDVAAPEARLLTAHDPAAPLGRVLRYAVLPLRGDRVAGVPRVTAPVLVAPDVEGLLTKPVPGGVQVHWRPHPAAVDIEVLRYDVPDVGAERGPNVVPCGHRGLVDDALPPGIYTYRVSCGYPGPGGTVVRSPGVHVMARVDEWPTPVAEVAAELAGDRVVLGWRAPRRGWSTLVPWPGGPVEPGTDVSERFARLTAGDPPGGDALPEPRPRPEDARDLLLEVNPPVAGRLRMTAVSVLGDRAVAGPSVVVESPAPVKDLTVVRLARGRANAWFSWPEPAVLVEVGWHDGTRGDSRRVPRSTHRQRLGAVELAVPDTACTVTVTPLTRPDAVAVPAPPAHAGLPAAHLPPPPPEPPLWRKWWRRWLRTGARRG</sequence>
<evidence type="ECO:0000313" key="2">
    <source>
        <dbReference type="Proteomes" id="UP000195880"/>
    </source>
</evidence>
<keyword evidence="2" id="KW-1185">Reference proteome</keyword>
<proteinExistence type="predicted"/>
<evidence type="ECO:0000313" key="1">
    <source>
        <dbReference type="EMBL" id="ARX87191.1"/>
    </source>
</evidence>
<dbReference type="STRING" id="67267.GCA_000716675_06974"/>
<dbReference type="EMBL" id="CP021748">
    <property type="protein sequence ID" value="ARX87191.1"/>
    <property type="molecule type" value="Genomic_DNA"/>
</dbReference>
<reference evidence="1 2" key="1">
    <citation type="submission" date="2017-05" db="EMBL/GenBank/DDBJ databases">
        <title>Streptomyces alboflavus Genome sequencing and assembly.</title>
        <authorList>
            <person name="Wang Y."/>
            <person name="Du B."/>
            <person name="Ding Y."/>
            <person name="Liu H."/>
            <person name="Hou Q."/>
            <person name="Liu K."/>
            <person name="Wang C."/>
            <person name="Yao L."/>
        </authorList>
    </citation>
    <scope>NUCLEOTIDE SEQUENCE [LARGE SCALE GENOMIC DNA]</scope>
    <source>
        <strain evidence="1 2">MDJK44</strain>
    </source>
</reference>
<dbReference type="AlphaFoldDB" id="A0A1Z1WL70"/>
<accession>A0A1Z1WL70</accession>
<dbReference type="KEGG" id="salf:SMD44_06672"/>
<gene>
    <name evidence="1" type="ORF">SMD44_06672</name>
</gene>
<organism evidence="1 2">
    <name type="scientific">Streptomyces alboflavus</name>
    <dbReference type="NCBI Taxonomy" id="67267"/>
    <lineage>
        <taxon>Bacteria</taxon>
        <taxon>Bacillati</taxon>
        <taxon>Actinomycetota</taxon>
        <taxon>Actinomycetes</taxon>
        <taxon>Kitasatosporales</taxon>
        <taxon>Streptomycetaceae</taxon>
        <taxon>Streptomyces</taxon>
    </lineage>
</organism>
<dbReference type="Proteomes" id="UP000195880">
    <property type="component" value="Chromosome"/>
</dbReference>